<accession>A0A6M3ZE60</accession>
<dbReference type="EMBL" id="CP052842">
    <property type="protein sequence ID" value="QJP89299.1"/>
    <property type="molecule type" value="Genomic_DNA"/>
</dbReference>
<name>A0A6M3ZE60_BACSU</name>
<proteinExistence type="predicted"/>
<dbReference type="Pfam" id="PF08892">
    <property type="entry name" value="YqcI_YcgG"/>
    <property type="match status" value="1"/>
</dbReference>
<dbReference type="RefSeq" id="WP_004398670.1">
    <property type="nucleotide sequence ID" value="NC_000964.3"/>
</dbReference>
<dbReference type="OrthoDB" id="112290at2"/>
<gene>
    <name evidence="1" type="ORF">HIR78_15220</name>
</gene>
<dbReference type="KEGG" id="bsu:BSU25820"/>
<reference evidence="1" key="1">
    <citation type="submission" date="2020-04" db="EMBL/GenBank/DDBJ databases">
        <title>Phage recombination drives evolution of spore-forming Bacilli.</title>
        <authorList>
            <person name="Dragos A."/>
            <person name="Kovacs A.T."/>
        </authorList>
    </citation>
    <scope>NUCLEOTIDE SEQUENCE</scope>
    <source>
        <strain evidence="1">168</strain>
    </source>
</reference>
<dbReference type="InterPro" id="IPR014988">
    <property type="entry name" value="Uncharacterised_YqcI/YcgG"/>
</dbReference>
<evidence type="ECO:0000313" key="1">
    <source>
        <dbReference type="EMBL" id="QJP89299.1"/>
    </source>
</evidence>
<sequence>MTELYAKSDLEKIKETLPGWQLDSFNYLNEKIGDKENKFPCIPGRQAFLSDQLRIAFVGDPRNPETAKELAPLLTRYGTISRETGKYASLTVIFHTPEELLTDYKIEDYESLFWQLLNSLSMEDPADWPDDIPENPDNFQWEYCFNGEPYFVLCATPAHSKRKSRSFPYFMLTFQPRWVFEDLNDTTAFGRNMSKQIRKRLEAYDEVPIHPHLGWYGKKDNLEWKQYFLRDDENQVSQCPFMKMKNLFKKKRSD</sequence>
<protein>
    <recommendedName>
        <fullName evidence="2">YqcI/YcgG family protein</fullName>
    </recommendedName>
</protein>
<dbReference type="AlphaFoldDB" id="A0A6M3ZE60"/>
<dbReference type="PANTHER" id="PTHR40045:SF1">
    <property type="entry name" value="YQCI_YCGG FAMILY PROTEIN"/>
    <property type="match status" value="1"/>
</dbReference>
<evidence type="ECO:0008006" key="2">
    <source>
        <dbReference type="Google" id="ProtNLM"/>
    </source>
</evidence>
<organism evidence="1">
    <name type="scientific">Bacillus subtilis (strain 168)</name>
    <dbReference type="NCBI Taxonomy" id="224308"/>
    <lineage>
        <taxon>Bacteria</taxon>
        <taxon>Bacillati</taxon>
        <taxon>Bacillota</taxon>
        <taxon>Bacilli</taxon>
        <taxon>Bacillales</taxon>
        <taxon>Bacillaceae</taxon>
        <taxon>Bacillus</taxon>
    </lineage>
</organism>
<dbReference type="PANTHER" id="PTHR40045">
    <property type="entry name" value="YCGG FAMILY PROTEIN"/>
    <property type="match status" value="1"/>
</dbReference>